<evidence type="ECO:0000256" key="5">
    <source>
        <dbReference type="ARBA" id="ARBA00022777"/>
    </source>
</evidence>
<evidence type="ECO:0000256" key="4">
    <source>
        <dbReference type="ARBA" id="ARBA00022741"/>
    </source>
</evidence>
<keyword evidence="6 11" id="KW-0067">ATP-binding</keyword>
<organism evidence="11 13">
    <name type="scientific">Intestinimonas massiliensis</name>
    <name type="common">ex Afouda et al. 2020</name>
    <dbReference type="NCBI Taxonomy" id="1673721"/>
    <lineage>
        <taxon>Bacteria</taxon>
        <taxon>Bacillati</taxon>
        <taxon>Bacillota</taxon>
        <taxon>Clostridia</taxon>
        <taxon>Eubacteriales</taxon>
        <taxon>Intestinimonas</taxon>
    </lineage>
</organism>
<evidence type="ECO:0000256" key="8">
    <source>
        <dbReference type="SAM" id="MobiDB-lite"/>
    </source>
</evidence>
<reference evidence="11" key="2">
    <citation type="submission" date="2022-06" db="EMBL/GenBank/DDBJ databases">
        <title>Isolation of gut microbiota from human fecal samples.</title>
        <authorList>
            <person name="Pamer E.G."/>
            <person name="Barat B."/>
            <person name="Waligurski E."/>
            <person name="Medina S."/>
            <person name="Paddock L."/>
            <person name="Mostad J."/>
        </authorList>
    </citation>
    <scope>NUCLEOTIDE SEQUENCE</scope>
    <source>
        <strain evidence="11">DFI.9.91</strain>
    </source>
</reference>
<feature type="domain" description="Histidine kinase/HSP90-like ATPase" evidence="9">
    <location>
        <begin position="654"/>
        <end position="768"/>
    </location>
</feature>
<dbReference type="Proteomes" id="UP001200313">
    <property type="component" value="Unassembled WGS sequence"/>
</dbReference>
<dbReference type="AlphaFoldDB" id="A0AAW5JRS0"/>
<evidence type="ECO:0000313" key="11">
    <source>
        <dbReference type="EMBL" id="MCQ4769850.1"/>
    </source>
</evidence>
<dbReference type="EMBL" id="JAKNJB010000038">
    <property type="protein sequence ID" value="MCG4528573.1"/>
    <property type="molecule type" value="Genomic_DNA"/>
</dbReference>
<evidence type="ECO:0000256" key="7">
    <source>
        <dbReference type="SAM" id="Coils"/>
    </source>
</evidence>
<dbReference type="InterPro" id="IPR036890">
    <property type="entry name" value="HATPase_C_sf"/>
</dbReference>
<comment type="caution">
    <text evidence="11">The sequence shown here is derived from an EMBL/GenBank/DDBJ whole genome shotgun (WGS) entry which is preliminary data.</text>
</comment>
<dbReference type="Pfam" id="PF02518">
    <property type="entry name" value="HATPase_c"/>
    <property type="match status" value="1"/>
</dbReference>
<keyword evidence="3" id="KW-0808">Transferase</keyword>
<dbReference type="PANTHER" id="PTHR44936:SF10">
    <property type="entry name" value="SENSOR PROTEIN RSTB"/>
    <property type="match status" value="1"/>
</dbReference>
<accession>A0AAW5JRS0</accession>
<keyword evidence="5" id="KW-0418">Kinase</keyword>
<keyword evidence="7" id="KW-0175">Coiled coil</keyword>
<evidence type="ECO:0000313" key="13">
    <source>
        <dbReference type="Proteomes" id="UP001204562"/>
    </source>
</evidence>
<gene>
    <name evidence="10" type="ORF">L0P79_16115</name>
    <name evidence="11" type="ORF">NE579_05125</name>
</gene>
<keyword evidence="12" id="KW-1185">Reference proteome</keyword>
<dbReference type="SUPFAM" id="SSF55874">
    <property type="entry name" value="ATPase domain of HSP90 chaperone/DNA topoisomerase II/histidine kinase"/>
    <property type="match status" value="2"/>
</dbReference>
<evidence type="ECO:0000259" key="9">
    <source>
        <dbReference type="Pfam" id="PF02518"/>
    </source>
</evidence>
<feature type="region of interest" description="Disordered" evidence="8">
    <location>
        <begin position="474"/>
        <end position="504"/>
    </location>
</feature>
<dbReference type="InterPro" id="IPR003594">
    <property type="entry name" value="HATPase_dom"/>
</dbReference>
<dbReference type="EMBL" id="JANFYS010000007">
    <property type="protein sequence ID" value="MCQ4769850.1"/>
    <property type="molecule type" value="Genomic_DNA"/>
</dbReference>
<sequence>MRTNEKVLEFNVDAYTARLIGRENVSKLEGAVLEIVKNAYDADAKVFCLYYTNSQDCIYIMDNGSGMEEQVIVDHWMTIGNSSKKETYMSRGNRIQTGAKGIGRFALDRISDRCTMLTVSEKGALEWVVDWGDFEGRKNISDVKATLYRSDDGLLKFADLENWQNCPMAEAVRQFDMYGTGTVFRLEGLHDVWDDKTFKRLKMHLENLLPPDVVHDFRIFFFDDRTPAEEAEIVSANVENYDYKIAFQVEEERLNIQITRNEFDFGSDEERICKEAGFDEKERQYFHGKEKRLEFDFSELGENENLIGNISGTIYFNKIAATNQKADAKFYYKDMTGRKNLTKDFGGIKLYRDHFRVRPYGEYGDNDFDWLELAPRRSRSPAGLGHPTGSWRVGAEQLVGIIDISRKNRNLEDAANRNGIQEGPGFTQLKRILLRVIAEFERDRQGVGRKLAAYAKKQDKIEAERQRMADLAEQRRRWEEEDESRRQADKENAEDSRRSGAVPSVNPLEVEKLLEAMDEKQEQELQELRDENKMMQTLATTGIITNMFMHEIRTLTNNIGQELDAAYEAIKYDGSIEEAFRNITQAITFKKHFASWFGVTIESIKKDKRQRRKNNIKTMLQEFIETWRNILERSHVELHYSCEEDIEFKCFEFDIENIISNLISNSLASFDREEESVLETKEITLTITREENGFVIHYADTGWGLVEKYKTHPERILEAFETSRATADEEEEGTGMGMWIVNRTVSEYHGSLSLEANKRLARGFQITIGLGGKYV</sequence>
<evidence type="ECO:0000313" key="10">
    <source>
        <dbReference type="EMBL" id="MCG4528573.1"/>
    </source>
</evidence>
<dbReference type="PANTHER" id="PTHR44936">
    <property type="entry name" value="SENSOR PROTEIN CREC"/>
    <property type="match status" value="1"/>
</dbReference>
<proteinExistence type="predicted"/>
<dbReference type="GO" id="GO:0004673">
    <property type="term" value="F:protein histidine kinase activity"/>
    <property type="evidence" value="ECO:0007669"/>
    <property type="project" value="UniProtKB-EC"/>
</dbReference>
<feature type="coiled-coil region" evidence="7">
    <location>
        <begin position="511"/>
        <end position="538"/>
    </location>
</feature>
<keyword evidence="4" id="KW-0547">Nucleotide-binding</keyword>
<dbReference type="Gene3D" id="3.30.565.10">
    <property type="entry name" value="Histidine kinase-like ATPase, C-terminal domain"/>
    <property type="match status" value="2"/>
</dbReference>
<dbReference type="GO" id="GO:0005524">
    <property type="term" value="F:ATP binding"/>
    <property type="evidence" value="ECO:0007669"/>
    <property type="project" value="UniProtKB-KW"/>
</dbReference>
<evidence type="ECO:0000256" key="3">
    <source>
        <dbReference type="ARBA" id="ARBA00022679"/>
    </source>
</evidence>
<protein>
    <recommendedName>
        <fullName evidence="2">histidine kinase</fullName>
        <ecNumber evidence="2">2.7.13.3</ecNumber>
    </recommendedName>
</protein>
<comment type="catalytic activity">
    <reaction evidence="1">
        <text>ATP + protein L-histidine = ADP + protein N-phospho-L-histidine.</text>
        <dbReference type="EC" id="2.7.13.3"/>
    </reaction>
</comment>
<evidence type="ECO:0000256" key="6">
    <source>
        <dbReference type="ARBA" id="ARBA00022840"/>
    </source>
</evidence>
<feature type="compositionally biased region" description="Basic and acidic residues" evidence="8">
    <location>
        <begin position="474"/>
        <end position="498"/>
    </location>
</feature>
<reference evidence="10 12" key="1">
    <citation type="submission" date="2022-01" db="EMBL/GenBank/DDBJ databases">
        <title>Collection of gut derived symbiotic bacterial strains cultured from healthy donors.</title>
        <authorList>
            <person name="Lin H."/>
            <person name="Kohout C."/>
            <person name="Waligurski E."/>
            <person name="Pamer E.G."/>
        </authorList>
    </citation>
    <scope>NUCLEOTIDE SEQUENCE [LARGE SCALE GENOMIC DNA]</scope>
    <source>
        <strain evidence="10 12">DFI.3.7</strain>
    </source>
</reference>
<name>A0AAW5JRS0_9FIRM</name>
<dbReference type="RefSeq" id="WP_238074899.1">
    <property type="nucleotide sequence ID" value="NZ_JAKNJB010000038.1"/>
</dbReference>
<evidence type="ECO:0000256" key="2">
    <source>
        <dbReference type="ARBA" id="ARBA00012438"/>
    </source>
</evidence>
<dbReference type="InterPro" id="IPR050980">
    <property type="entry name" value="2C_sensor_his_kinase"/>
</dbReference>
<dbReference type="EC" id="2.7.13.3" evidence="2"/>
<evidence type="ECO:0000256" key="1">
    <source>
        <dbReference type="ARBA" id="ARBA00000085"/>
    </source>
</evidence>
<dbReference type="Proteomes" id="UP001204562">
    <property type="component" value="Unassembled WGS sequence"/>
</dbReference>
<dbReference type="Pfam" id="PF13589">
    <property type="entry name" value="HATPase_c_3"/>
    <property type="match status" value="1"/>
</dbReference>
<evidence type="ECO:0000313" key="12">
    <source>
        <dbReference type="Proteomes" id="UP001200313"/>
    </source>
</evidence>